<dbReference type="STRING" id="1123269.NX02_25260"/>
<dbReference type="PANTHER" id="PTHR43391">
    <property type="entry name" value="RETINOL DEHYDROGENASE-RELATED"/>
    <property type="match status" value="1"/>
</dbReference>
<name>W0AFI3_9SPHN</name>
<evidence type="ECO:0000256" key="3">
    <source>
        <dbReference type="RuleBase" id="RU000363"/>
    </source>
</evidence>
<dbReference type="InterPro" id="IPR002347">
    <property type="entry name" value="SDR_fam"/>
</dbReference>
<keyword evidence="5" id="KW-1185">Reference proteome</keyword>
<dbReference type="NCBIfam" id="NF006123">
    <property type="entry name" value="PRK08267.1"/>
    <property type="match status" value="1"/>
</dbReference>
<dbReference type="PANTHER" id="PTHR43391:SF82">
    <property type="entry name" value="OXIDOREDUCTASE SADH-RELATED"/>
    <property type="match status" value="1"/>
</dbReference>
<comment type="similarity">
    <text evidence="1 3">Belongs to the short-chain dehydrogenases/reductases (SDR) family.</text>
</comment>
<evidence type="ECO:0000313" key="5">
    <source>
        <dbReference type="Proteomes" id="UP000018851"/>
    </source>
</evidence>
<dbReference type="KEGG" id="ssan:NX02_25260"/>
<evidence type="ECO:0000256" key="1">
    <source>
        <dbReference type="ARBA" id="ARBA00006484"/>
    </source>
</evidence>
<dbReference type="SUPFAM" id="SSF51735">
    <property type="entry name" value="NAD(P)-binding Rossmann-fold domains"/>
    <property type="match status" value="1"/>
</dbReference>
<dbReference type="eggNOG" id="COG4221">
    <property type="taxonomic scope" value="Bacteria"/>
</dbReference>
<dbReference type="HOGENOM" id="CLU_010194_2_1_5"/>
<proteinExistence type="inferred from homology"/>
<dbReference type="EMBL" id="CP006644">
    <property type="protein sequence ID" value="AHE56659.1"/>
    <property type="molecule type" value="Genomic_DNA"/>
</dbReference>
<reference evidence="4 5" key="1">
    <citation type="submission" date="2013-07" db="EMBL/GenBank/DDBJ databases">
        <title>Completed genome of Sphingomonas sanxanigenens NX02.</title>
        <authorList>
            <person name="Ma T."/>
            <person name="Huang H."/>
            <person name="Wu M."/>
            <person name="Li X."/>
            <person name="Li G."/>
        </authorList>
    </citation>
    <scope>NUCLEOTIDE SEQUENCE [LARGE SCALE GENOMIC DNA]</scope>
    <source>
        <strain evidence="4 5">NX02</strain>
    </source>
</reference>
<dbReference type="Pfam" id="PF00106">
    <property type="entry name" value="adh_short"/>
    <property type="match status" value="1"/>
</dbReference>
<organism evidence="4 5">
    <name type="scientific">Sphingomonas sanxanigenens DSM 19645 = NX02</name>
    <dbReference type="NCBI Taxonomy" id="1123269"/>
    <lineage>
        <taxon>Bacteria</taxon>
        <taxon>Pseudomonadati</taxon>
        <taxon>Pseudomonadota</taxon>
        <taxon>Alphaproteobacteria</taxon>
        <taxon>Sphingomonadales</taxon>
        <taxon>Sphingomonadaceae</taxon>
        <taxon>Sphingomonas</taxon>
    </lineage>
</organism>
<dbReference type="PATRIC" id="fig|1123269.5.peg.4953"/>
<dbReference type="AlphaFoldDB" id="W0AFI3"/>
<evidence type="ECO:0000256" key="2">
    <source>
        <dbReference type="ARBA" id="ARBA00023002"/>
    </source>
</evidence>
<protein>
    <recommendedName>
        <fullName evidence="6">Short-chain dehydrogenase</fullName>
    </recommendedName>
</protein>
<dbReference type="GO" id="GO:0016491">
    <property type="term" value="F:oxidoreductase activity"/>
    <property type="evidence" value="ECO:0007669"/>
    <property type="project" value="UniProtKB-KW"/>
</dbReference>
<dbReference type="Gene3D" id="3.40.50.720">
    <property type="entry name" value="NAD(P)-binding Rossmann-like Domain"/>
    <property type="match status" value="1"/>
</dbReference>
<sequence>MTEGGATARRAIFISGGGSGIGRATARFFAARGWLVGLGDIDERGMAETEALLPDGSCSCHAMDVRVPAQWDRALAAFTALSGGRLDLLFNNAGIALAGTLDASSPEAIERLVQINISGVIHGARAGFPLLAATPGSALVNTGSAAGIYGMPGLAVYAASKFAVRGLTEALELEWAPRGVRVRSIMPSFIDTPLLDAGVAGSNATARDKVRAQGLEFTPVEQVAEAVWRVAEGNKVHLLVGKTARRLGFAARWAPGLLRRGARRR</sequence>
<dbReference type="RefSeq" id="WP_025294761.1">
    <property type="nucleotide sequence ID" value="NZ_CP006644.1"/>
</dbReference>
<dbReference type="OrthoDB" id="9793825at2"/>
<dbReference type="PRINTS" id="PR00080">
    <property type="entry name" value="SDRFAMILY"/>
</dbReference>
<evidence type="ECO:0000313" key="4">
    <source>
        <dbReference type="EMBL" id="AHE56659.1"/>
    </source>
</evidence>
<dbReference type="InterPro" id="IPR036291">
    <property type="entry name" value="NAD(P)-bd_dom_sf"/>
</dbReference>
<accession>W0AFI3</accession>
<dbReference type="Proteomes" id="UP000018851">
    <property type="component" value="Chromosome"/>
</dbReference>
<gene>
    <name evidence="4" type="ORF">NX02_25260</name>
</gene>
<keyword evidence="2" id="KW-0560">Oxidoreductase</keyword>
<dbReference type="PRINTS" id="PR00081">
    <property type="entry name" value="GDHRDH"/>
</dbReference>
<evidence type="ECO:0008006" key="6">
    <source>
        <dbReference type="Google" id="ProtNLM"/>
    </source>
</evidence>